<name>A0A920CTW9_9BACL</name>
<dbReference type="PANTHER" id="PTHR43415:SF3">
    <property type="entry name" value="GNAT-FAMILY ACETYLTRANSFERASE"/>
    <property type="match status" value="1"/>
</dbReference>
<proteinExistence type="predicted"/>
<dbReference type="InterPro" id="IPR000182">
    <property type="entry name" value="GNAT_dom"/>
</dbReference>
<dbReference type="InterPro" id="IPR016181">
    <property type="entry name" value="Acyl_CoA_acyltransferase"/>
</dbReference>
<dbReference type="Gene3D" id="3.40.630.30">
    <property type="match status" value="1"/>
</dbReference>
<sequence>MSGNIIKSDQILLRRTQAEDLDFVLDTEAVEDSRRFVFTWPREKHEFAMDNDDQLHIIIENMAGEKLGYIILAGLRNEHHCIELTRINMVSKNKGYGKETISLIQDFVFNRLNAHRLWLDVKEDNARARHVYESAGFTMEGTLRECIHTNGVYESLVIMGMLASEYKQRQMLER</sequence>
<accession>A0A920CTW9</accession>
<keyword evidence="3" id="KW-1185">Reference proteome</keyword>
<protein>
    <recommendedName>
        <fullName evidence="1">N-acetyltransferase domain-containing protein</fullName>
    </recommendedName>
</protein>
<dbReference type="AlphaFoldDB" id="A0A920CTW9"/>
<dbReference type="EMBL" id="BORT01000037">
    <property type="protein sequence ID" value="GIO50755.1"/>
    <property type="molecule type" value="Genomic_DNA"/>
</dbReference>
<evidence type="ECO:0000259" key="1">
    <source>
        <dbReference type="PROSITE" id="PS51186"/>
    </source>
</evidence>
<dbReference type="Pfam" id="PF13302">
    <property type="entry name" value="Acetyltransf_3"/>
    <property type="match status" value="1"/>
</dbReference>
<evidence type="ECO:0000313" key="2">
    <source>
        <dbReference type="EMBL" id="GIO50755.1"/>
    </source>
</evidence>
<gene>
    <name evidence="2" type="ORF">J34TS1_55200</name>
</gene>
<comment type="caution">
    <text evidence="2">The sequence shown here is derived from an EMBL/GenBank/DDBJ whole genome shotgun (WGS) entry which is preliminary data.</text>
</comment>
<organism evidence="2 3">
    <name type="scientific">Paenibacillus azoreducens</name>
    <dbReference type="NCBI Taxonomy" id="116718"/>
    <lineage>
        <taxon>Bacteria</taxon>
        <taxon>Bacillati</taxon>
        <taxon>Bacillota</taxon>
        <taxon>Bacilli</taxon>
        <taxon>Bacillales</taxon>
        <taxon>Paenibacillaceae</taxon>
        <taxon>Paenibacillus</taxon>
    </lineage>
</organism>
<dbReference type="Proteomes" id="UP000682811">
    <property type="component" value="Unassembled WGS sequence"/>
</dbReference>
<feature type="domain" description="N-acetyltransferase" evidence="1">
    <location>
        <begin position="11"/>
        <end position="159"/>
    </location>
</feature>
<evidence type="ECO:0000313" key="3">
    <source>
        <dbReference type="Proteomes" id="UP000682811"/>
    </source>
</evidence>
<dbReference type="PROSITE" id="PS51186">
    <property type="entry name" value="GNAT"/>
    <property type="match status" value="1"/>
</dbReference>
<reference evidence="2 3" key="1">
    <citation type="submission" date="2021-03" db="EMBL/GenBank/DDBJ databases">
        <title>Antimicrobial resistance genes in bacteria isolated from Japanese honey, and their potential for conferring macrolide and lincosamide resistance in the American foulbrood pathogen Paenibacillus larvae.</title>
        <authorList>
            <person name="Okamoto M."/>
            <person name="Kumagai M."/>
            <person name="Kanamori H."/>
            <person name="Takamatsu D."/>
        </authorList>
    </citation>
    <scope>NUCLEOTIDE SEQUENCE [LARGE SCALE GENOMIC DNA]</scope>
    <source>
        <strain evidence="2 3">J34TS1</strain>
    </source>
</reference>
<dbReference type="RefSeq" id="WP_212980870.1">
    <property type="nucleotide sequence ID" value="NZ_AP025343.1"/>
</dbReference>
<dbReference type="PANTHER" id="PTHR43415">
    <property type="entry name" value="SPERMIDINE N(1)-ACETYLTRANSFERASE"/>
    <property type="match status" value="1"/>
</dbReference>
<dbReference type="SUPFAM" id="SSF55729">
    <property type="entry name" value="Acyl-CoA N-acyltransferases (Nat)"/>
    <property type="match status" value="1"/>
</dbReference>
<dbReference type="GO" id="GO:0016747">
    <property type="term" value="F:acyltransferase activity, transferring groups other than amino-acyl groups"/>
    <property type="evidence" value="ECO:0007669"/>
    <property type="project" value="InterPro"/>
</dbReference>